<reference evidence="2" key="1">
    <citation type="journal article" date="2022" name="Toxins">
        <title>Genomic Analysis of Sphingopyxis sp. USTB-05 for Biodegrading Cyanobacterial Hepatotoxins.</title>
        <authorList>
            <person name="Liu C."/>
            <person name="Xu Q."/>
            <person name="Zhao Z."/>
            <person name="Zhang H."/>
            <person name="Liu X."/>
            <person name="Yin C."/>
            <person name="Liu Y."/>
            <person name="Yan H."/>
        </authorList>
    </citation>
    <scope>NUCLEOTIDE SEQUENCE</scope>
    <source>
        <strain evidence="2">NBD5</strain>
    </source>
</reference>
<evidence type="ECO:0000256" key="1">
    <source>
        <dbReference type="SAM" id="MobiDB-lite"/>
    </source>
</evidence>
<gene>
    <name evidence="2" type="ORF">LHA26_00710</name>
</gene>
<proteinExistence type="predicted"/>
<keyword evidence="3" id="KW-1185">Reference proteome</keyword>
<dbReference type="EMBL" id="CP084930">
    <property type="protein sequence ID" value="USI73033.1"/>
    <property type="molecule type" value="Genomic_DNA"/>
</dbReference>
<accession>A0ABY4X7W6</accession>
<dbReference type="Proteomes" id="UP001056937">
    <property type="component" value="Chromosome 1"/>
</dbReference>
<sequence>MNVPSPELAAAAAEVRRARARFADTAQIIQDRLAPANLLEETVSGVREHAADFAQNSVEVARKRPGMVAGAGAAAALLLLRRPLARLFSRKDTRPAPGVGGAAQEKDEQ</sequence>
<protein>
    <recommendedName>
        <fullName evidence="4">DUF3618 domain-containing protein</fullName>
    </recommendedName>
</protein>
<organism evidence="2 3">
    <name type="scientific">Sphingomonas morindae</name>
    <dbReference type="NCBI Taxonomy" id="1541170"/>
    <lineage>
        <taxon>Bacteria</taxon>
        <taxon>Pseudomonadati</taxon>
        <taxon>Pseudomonadota</taxon>
        <taxon>Alphaproteobacteria</taxon>
        <taxon>Sphingomonadales</taxon>
        <taxon>Sphingomonadaceae</taxon>
        <taxon>Sphingomonas</taxon>
    </lineage>
</organism>
<evidence type="ECO:0008006" key="4">
    <source>
        <dbReference type="Google" id="ProtNLM"/>
    </source>
</evidence>
<feature type="region of interest" description="Disordered" evidence="1">
    <location>
        <begin position="89"/>
        <end position="109"/>
    </location>
</feature>
<evidence type="ECO:0000313" key="2">
    <source>
        <dbReference type="EMBL" id="USI73033.1"/>
    </source>
</evidence>
<dbReference type="RefSeq" id="WP_252166844.1">
    <property type="nucleotide sequence ID" value="NZ_CP084930.1"/>
</dbReference>
<name>A0ABY4X7W6_9SPHN</name>
<evidence type="ECO:0000313" key="3">
    <source>
        <dbReference type="Proteomes" id="UP001056937"/>
    </source>
</evidence>